<name>A0A0U1NS35_9BACI</name>
<dbReference type="STRING" id="1499688.BN000_00746"/>
<evidence type="ECO:0000313" key="3">
    <source>
        <dbReference type="Proteomes" id="UP000199087"/>
    </source>
</evidence>
<dbReference type="AlphaFoldDB" id="A0A0U1NS35"/>
<evidence type="ECO:0000313" key="2">
    <source>
        <dbReference type="EMBL" id="CRK80857.1"/>
    </source>
</evidence>
<accession>A0A0U1NS35</accession>
<evidence type="ECO:0008006" key="4">
    <source>
        <dbReference type="Google" id="ProtNLM"/>
    </source>
</evidence>
<protein>
    <recommendedName>
        <fullName evidence="4">Two-component sensor histidine kinase</fullName>
    </recommendedName>
</protein>
<sequence length="189" mass="20945">MKLGKKFILMWVIAMFFITLTCSVAYLVTQQSLRLGANAVPAQLAMDTAIKLQEGQSPEASVPKNKVDASQSGDGFVMIFDKNKNLVATSGLMKTQEPKYPKGVLDNVSKKDEDRVTWQTQDELRFATVAIKSNQYYIVGASSLLETENLISHISKLVMYIWLACLVGSVIAMLVIFTFIKKSLTPKLS</sequence>
<dbReference type="EMBL" id="CVRB01000001">
    <property type="protein sequence ID" value="CRK80857.1"/>
    <property type="molecule type" value="Genomic_DNA"/>
</dbReference>
<dbReference type="OrthoDB" id="121450at2"/>
<dbReference type="RefSeq" id="WP_090630977.1">
    <property type="nucleotide sequence ID" value="NZ_CVRB01000001.1"/>
</dbReference>
<keyword evidence="1" id="KW-1133">Transmembrane helix</keyword>
<keyword evidence="3" id="KW-1185">Reference proteome</keyword>
<dbReference type="Proteomes" id="UP000199087">
    <property type="component" value="Unassembled WGS sequence"/>
</dbReference>
<gene>
    <name evidence="2" type="ORF">BN000_00746</name>
</gene>
<feature type="transmembrane region" description="Helical" evidence="1">
    <location>
        <begin position="7"/>
        <end position="28"/>
    </location>
</feature>
<reference evidence="3" key="1">
    <citation type="submission" date="2015-05" db="EMBL/GenBank/DDBJ databases">
        <authorList>
            <person name="Urmite Genomes"/>
        </authorList>
    </citation>
    <scope>NUCLEOTIDE SEQUENCE [LARGE SCALE GENOMIC DNA]</scope>
    <source>
        <strain evidence="3">LF1</strain>
    </source>
</reference>
<keyword evidence="1" id="KW-0472">Membrane</keyword>
<proteinExistence type="predicted"/>
<evidence type="ECO:0000256" key="1">
    <source>
        <dbReference type="SAM" id="Phobius"/>
    </source>
</evidence>
<keyword evidence="1" id="KW-0812">Transmembrane</keyword>
<feature type="transmembrane region" description="Helical" evidence="1">
    <location>
        <begin position="157"/>
        <end position="180"/>
    </location>
</feature>
<organism evidence="2 3">
    <name type="scientific">Neobacillus massiliamazoniensis</name>
    <dbReference type="NCBI Taxonomy" id="1499688"/>
    <lineage>
        <taxon>Bacteria</taxon>
        <taxon>Bacillati</taxon>
        <taxon>Bacillota</taxon>
        <taxon>Bacilli</taxon>
        <taxon>Bacillales</taxon>
        <taxon>Bacillaceae</taxon>
        <taxon>Neobacillus</taxon>
    </lineage>
</organism>